<accession>A0A3P7MES6</accession>
<evidence type="ECO:0000313" key="2">
    <source>
        <dbReference type="EMBL" id="VDN22027.1"/>
    </source>
</evidence>
<dbReference type="SUPFAM" id="SSF48371">
    <property type="entry name" value="ARM repeat"/>
    <property type="match status" value="1"/>
</dbReference>
<dbReference type="GO" id="GO:0035556">
    <property type="term" value="P:intracellular signal transduction"/>
    <property type="evidence" value="ECO:0007669"/>
    <property type="project" value="TreeGrafter"/>
</dbReference>
<dbReference type="PANTHER" id="PTHR10182">
    <property type="entry name" value="CALCIUM-BINDING PROTEIN 39-RELATED"/>
    <property type="match status" value="1"/>
</dbReference>
<protein>
    <submittedName>
        <fullName evidence="2">Uncharacterized protein</fullName>
    </submittedName>
</protein>
<dbReference type="GO" id="GO:0043539">
    <property type="term" value="F:protein serine/threonine kinase activator activity"/>
    <property type="evidence" value="ECO:0007669"/>
    <property type="project" value="TreeGrafter"/>
</dbReference>
<dbReference type="Gene3D" id="1.25.10.10">
    <property type="entry name" value="Leucine-rich Repeat Variant"/>
    <property type="match status" value="1"/>
</dbReference>
<evidence type="ECO:0000313" key="3">
    <source>
        <dbReference type="Proteomes" id="UP000281553"/>
    </source>
</evidence>
<name>A0A3P7MES6_DIBLA</name>
<dbReference type="Proteomes" id="UP000281553">
    <property type="component" value="Unassembled WGS sequence"/>
</dbReference>
<organism evidence="2 3">
    <name type="scientific">Dibothriocephalus latus</name>
    <name type="common">Fish tapeworm</name>
    <name type="synonym">Diphyllobothrium latum</name>
    <dbReference type="NCBI Taxonomy" id="60516"/>
    <lineage>
        <taxon>Eukaryota</taxon>
        <taxon>Metazoa</taxon>
        <taxon>Spiralia</taxon>
        <taxon>Lophotrochozoa</taxon>
        <taxon>Platyhelminthes</taxon>
        <taxon>Cestoda</taxon>
        <taxon>Eucestoda</taxon>
        <taxon>Diphyllobothriidea</taxon>
        <taxon>Diphyllobothriidae</taxon>
        <taxon>Dibothriocephalus</taxon>
    </lineage>
</organism>
<dbReference type="InterPro" id="IPR016024">
    <property type="entry name" value="ARM-type_fold"/>
</dbReference>
<dbReference type="InterPro" id="IPR011989">
    <property type="entry name" value="ARM-like"/>
</dbReference>
<gene>
    <name evidence="2" type="ORF">DILT_LOCUS13958</name>
</gene>
<keyword evidence="3" id="KW-1185">Reference proteome</keyword>
<sequence length="182" mass="21056">MPIFNKHKQPRECIISIYDNLTVLDNPNKNDKDRRKAVDEIAKALNTLRENLTERPDTRVSGKDKDIDFTSNERARISEIISDVTQEMINRDMLPLLLSHLDAIEFESCKQVVELCGHILRRPARSFNPMAQYLVEHQDILNTLLMGYNKPETAIHYGAVRFCFLILLIGKVNCRNSFDLNQ</sequence>
<reference evidence="2 3" key="1">
    <citation type="submission" date="2018-11" db="EMBL/GenBank/DDBJ databases">
        <authorList>
            <consortium name="Pathogen Informatics"/>
        </authorList>
    </citation>
    <scope>NUCLEOTIDE SEQUENCE [LARGE SCALE GENOMIC DNA]</scope>
</reference>
<dbReference type="PANTHER" id="PTHR10182:SF3">
    <property type="entry name" value="PROTEIN MO25"/>
    <property type="match status" value="1"/>
</dbReference>
<dbReference type="Pfam" id="PF08569">
    <property type="entry name" value="Mo25"/>
    <property type="match status" value="1"/>
</dbReference>
<proteinExistence type="inferred from homology"/>
<evidence type="ECO:0000256" key="1">
    <source>
        <dbReference type="ARBA" id="ARBA00011012"/>
    </source>
</evidence>
<dbReference type="AlphaFoldDB" id="A0A3P7MES6"/>
<dbReference type="OrthoDB" id="609103at2759"/>
<dbReference type="EMBL" id="UYRU01072254">
    <property type="protein sequence ID" value="VDN22027.1"/>
    <property type="molecule type" value="Genomic_DNA"/>
</dbReference>
<dbReference type="InterPro" id="IPR013878">
    <property type="entry name" value="Mo25"/>
</dbReference>
<comment type="similarity">
    <text evidence="1">Belongs to the Mo25 family.</text>
</comment>